<accession>A0A6P2DDS0</accession>
<gene>
    <name evidence="1" type="ORF">SOIL9_02290</name>
</gene>
<dbReference type="EMBL" id="LR593886">
    <property type="protein sequence ID" value="VTR98575.1"/>
    <property type="molecule type" value="Genomic_DNA"/>
</dbReference>
<keyword evidence="2" id="KW-1185">Reference proteome</keyword>
<sequence>MARSPLWLFLCPACDTGIVFGKTLHSIDCPLCQYRTRYPSAELFGSAEWDRGRSPEYLHGCLTALDRAPTSRQRRLLYTAVARTEFDWCRDQWFQLAIEVAEQWADTDRPPFGVDDIVRSLPRPVPRISSASWDAQQVAANCLNIAPSISAVRFGGFRPATQHAFADAYRELFPNPFVPLEWNPNWHTTTVRDLARHIYSAREFGTMPILADALQDAGGEDECILGHCRANTPHVRGCWVLDALLGKS</sequence>
<dbReference type="AlphaFoldDB" id="A0A6P2DDS0"/>
<name>A0A6P2DDS0_9BACT</name>
<evidence type="ECO:0000313" key="2">
    <source>
        <dbReference type="Proteomes" id="UP000464178"/>
    </source>
</evidence>
<organism evidence="1 2">
    <name type="scientific">Gemmata massiliana</name>
    <dbReference type="NCBI Taxonomy" id="1210884"/>
    <lineage>
        <taxon>Bacteria</taxon>
        <taxon>Pseudomonadati</taxon>
        <taxon>Planctomycetota</taxon>
        <taxon>Planctomycetia</taxon>
        <taxon>Gemmatales</taxon>
        <taxon>Gemmataceae</taxon>
        <taxon>Gemmata</taxon>
    </lineage>
</organism>
<evidence type="ECO:0000313" key="1">
    <source>
        <dbReference type="EMBL" id="VTR98575.1"/>
    </source>
</evidence>
<dbReference type="KEGG" id="gms:SOIL9_02290"/>
<dbReference type="RefSeq" id="WP_232069852.1">
    <property type="nucleotide sequence ID" value="NZ_LR593886.1"/>
</dbReference>
<reference evidence="1 2" key="1">
    <citation type="submission" date="2019-05" db="EMBL/GenBank/DDBJ databases">
        <authorList>
            <consortium name="Science for Life Laboratories"/>
        </authorList>
    </citation>
    <scope>NUCLEOTIDE SEQUENCE [LARGE SCALE GENOMIC DNA]</scope>
    <source>
        <strain evidence="1">Soil9</strain>
    </source>
</reference>
<proteinExistence type="predicted"/>
<evidence type="ECO:0008006" key="3">
    <source>
        <dbReference type="Google" id="ProtNLM"/>
    </source>
</evidence>
<protein>
    <recommendedName>
        <fullName evidence="3">SMI1/KNR4 family protein</fullName>
    </recommendedName>
</protein>
<dbReference type="Proteomes" id="UP000464178">
    <property type="component" value="Chromosome"/>
</dbReference>